<accession>A0A2P7AWI2</accession>
<evidence type="ECO:0000313" key="6">
    <source>
        <dbReference type="EMBL" id="PSH58563.1"/>
    </source>
</evidence>
<evidence type="ECO:0000259" key="5">
    <source>
        <dbReference type="PROSITE" id="PS51443"/>
    </source>
</evidence>
<dbReference type="Pfam" id="PF05023">
    <property type="entry name" value="Phytochelatin"/>
    <property type="match status" value="1"/>
</dbReference>
<dbReference type="PANTHER" id="PTHR33447">
    <property type="entry name" value="GLUTATHIONE GAMMA-GLUTAMYLCYSTEINYLTRANSFERASE"/>
    <property type="match status" value="1"/>
</dbReference>
<feature type="domain" description="Peptidase C83" evidence="5">
    <location>
        <begin position="1"/>
        <end position="218"/>
    </location>
</feature>
<keyword evidence="7" id="KW-1185">Reference proteome</keyword>
<evidence type="ECO:0000256" key="3">
    <source>
        <dbReference type="ARBA" id="ARBA00022679"/>
    </source>
</evidence>
<dbReference type="GO" id="GO:0046938">
    <property type="term" value="P:phytochelatin biosynthetic process"/>
    <property type="evidence" value="ECO:0007669"/>
    <property type="project" value="InterPro"/>
</dbReference>
<dbReference type="EMBL" id="PGGN01000002">
    <property type="protein sequence ID" value="PSH58563.1"/>
    <property type="molecule type" value="Genomic_DNA"/>
</dbReference>
<reference evidence="7" key="1">
    <citation type="submission" date="2017-11" db="EMBL/GenBank/DDBJ databases">
        <authorList>
            <person name="Kuznetsova I."/>
            <person name="Sazanova A."/>
            <person name="Chirak E."/>
            <person name="Safronova V."/>
            <person name="Willems A."/>
        </authorList>
    </citation>
    <scope>NUCLEOTIDE SEQUENCE [LARGE SCALE GENOMIC DNA]</scope>
    <source>
        <strain evidence="7">PEPV15</strain>
    </source>
</reference>
<gene>
    <name evidence="6" type="ORF">CU100_13365</name>
</gene>
<dbReference type="GO" id="GO:0016756">
    <property type="term" value="F:glutathione gamma-glutamylcysteinyltransferase activity"/>
    <property type="evidence" value="ECO:0007669"/>
    <property type="project" value="UniProtKB-EC"/>
</dbReference>
<dbReference type="RefSeq" id="WP_106717008.1">
    <property type="nucleotide sequence ID" value="NZ_JACHXT010000001.1"/>
</dbReference>
<evidence type="ECO:0000256" key="1">
    <source>
        <dbReference type="ARBA" id="ARBA00012468"/>
    </source>
</evidence>
<dbReference type="InterPro" id="IPR038765">
    <property type="entry name" value="Papain-like_cys_pep_sf"/>
</dbReference>
<dbReference type="Proteomes" id="UP000241158">
    <property type="component" value="Unassembled WGS sequence"/>
</dbReference>
<dbReference type="EC" id="2.3.2.15" evidence="1"/>
<dbReference type="AlphaFoldDB" id="A0A2P7AWI2"/>
<dbReference type="PROSITE" id="PS51443">
    <property type="entry name" value="PCS"/>
    <property type="match status" value="1"/>
</dbReference>
<evidence type="ECO:0000256" key="2">
    <source>
        <dbReference type="ARBA" id="ARBA00022539"/>
    </source>
</evidence>
<name>A0A2P7AWI2_9HYPH</name>
<evidence type="ECO:0000313" key="7">
    <source>
        <dbReference type="Proteomes" id="UP000241158"/>
    </source>
</evidence>
<keyword evidence="4" id="KW-0479">Metal-binding</keyword>
<dbReference type="GO" id="GO:0010038">
    <property type="term" value="P:response to metal ion"/>
    <property type="evidence" value="ECO:0007669"/>
    <property type="project" value="InterPro"/>
</dbReference>
<dbReference type="InterPro" id="IPR040409">
    <property type="entry name" value="PCS-like"/>
</dbReference>
<protein>
    <recommendedName>
        <fullName evidence="1">glutathione gamma-glutamylcysteinyltransferase</fullName>
        <ecNumber evidence="1">2.3.2.15</ecNumber>
    </recommendedName>
</protein>
<dbReference type="SUPFAM" id="SSF54001">
    <property type="entry name" value="Cysteine proteinases"/>
    <property type="match status" value="1"/>
</dbReference>
<keyword evidence="3" id="KW-0808">Transferase</keyword>
<dbReference type="OrthoDB" id="8219159at2"/>
<sequence>MKRRLIAGLAVCAGLIGGAAILLTSRPVVSTQAIETSVIRTPDLMERAWRLPVAASFGSSVTFQSNASRCGPASIANVFRSLGEEETTEAKVLEDTGKCWTGFCIIGLTLDELAEVARAHTGRKVSVLRDLTPEQFHEHMRHANEPDRRYVVNFSRKPIFGGGAGHHSPIGGYMEAGDLVFVLDVNENYRPWLIKRDRLFEAMNTLDGDRTRGLLLIE</sequence>
<keyword evidence="2" id="KW-0104">Cadmium</keyword>
<comment type="caution">
    <text evidence="6">The sequence shown here is derived from an EMBL/GenBank/DDBJ whole genome shotgun (WGS) entry which is preliminary data.</text>
</comment>
<dbReference type="InterPro" id="IPR038156">
    <property type="entry name" value="PCS_N_sf"/>
</dbReference>
<organism evidence="6 7">
    <name type="scientific">Phyllobacterium endophyticum</name>
    <dbReference type="NCBI Taxonomy" id="1149773"/>
    <lineage>
        <taxon>Bacteria</taxon>
        <taxon>Pseudomonadati</taxon>
        <taxon>Pseudomonadota</taxon>
        <taxon>Alphaproteobacteria</taxon>
        <taxon>Hyphomicrobiales</taxon>
        <taxon>Phyllobacteriaceae</taxon>
        <taxon>Phyllobacterium</taxon>
    </lineage>
</organism>
<dbReference type="Gene3D" id="3.90.70.30">
    <property type="entry name" value="Phytochelatin synthase, N-terminal domain"/>
    <property type="match status" value="1"/>
</dbReference>
<evidence type="ECO:0000256" key="4">
    <source>
        <dbReference type="ARBA" id="ARBA00022723"/>
    </source>
</evidence>
<proteinExistence type="predicted"/>
<dbReference type="InterPro" id="IPR007719">
    <property type="entry name" value="PCS_N"/>
</dbReference>
<dbReference type="GO" id="GO:0046872">
    <property type="term" value="F:metal ion binding"/>
    <property type="evidence" value="ECO:0007669"/>
    <property type="project" value="UniProtKB-KW"/>
</dbReference>